<dbReference type="EMBL" id="AZRA01000127">
    <property type="protein sequence ID" value="KDB50561.1"/>
    <property type="molecule type" value="Genomic_DNA"/>
</dbReference>
<dbReference type="InterPro" id="IPR029033">
    <property type="entry name" value="His_PPase_superfam"/>
</dbReference>
<dbReference type="Gene3D" id="3.40.50.1240">
    <property type="entry name" value="Phosphoglycerate mutase-like"/>
    <property type="match status" value="1"/>
</dbReference>
<protein>
    <submittedName>
        <fullName evidence="1">Fructose-2,6-biphosphatase</fullName>
    </submittedName>
</protein>
<dbReference type="PATRIC" id="fig|1286631.3.peg.3744"/>
<dbReference type="Pfam" id="PF00300">
    <property type="entry name" value="His_Phos_1"/>
    <property type="match status" value="1"/>
</dbReference>
<keyword evidence="2" id="KW-1185">Reference proteome</keyword>
<evidence type="ECO:0000313" key="2">
    <source>
        <dbReference type="Proteomes" id="UP000026714"/>
    </source>
</evidence>
<dbReference type="SMART" id="SM00855">
    <property type="entry name" value="PGAM"/>
    <property type="match status" value="1"/>
</dbReference>
<dbReference type="eggNOG" id="COG0406">
    <property type="taxonomic scope" value="Bacteria"/>
</dbReference>
<sequence length="181" mass="20395">MNELHIWRHPKPVGAAGHCLGRTDLPVDPRKARRLAHRIRQHARRHGLPREILTSPLQRGREVGRWLRRWGWTHRIEPGLIELDFGRWDGRPWREIAWAEVAAWEADFAGHAPGGGESLAQLRVRVADVLAQLASRDRPVLAVGHAGWMNALALHGRRDAPTAADWPAPPRHGAIRVATLL</sequence>
<reference evidence="1 2" key="1">
    <citation type="journal article" date="2014" name="FEMS Microbiol. Ecol.">
        <title>Sphaerotilus natans encrusted with nanoball-shaped Fe(III) oxide minerals formed by nitrate-reducing mixotrophic Fe(II) oxidation.</title>
        <authorList>
            <person name="Park S."/>
            <person name="Kim D.H."/>
            <person name="Lee J.H."/>
            <person name="Hur H.G."/>
        </authorList>
    </citation>
    <scope>NUCLEOTIDE SEQUENCE [LARGE SCALE GENOMIC DNA]</scope>
    <source>
        <strain evidence="1 2">DSM 6575</strain>
    </source>
</reference>
<proteinExistence type="predicted"/>
<evidence type="ECO:0000313" key="1">
    <source>
        <dbReference type="EMBL" id="KDB50561.1"/>
    </source>
</evidence>
<dbReference type="SUPFAM" id="SSF53254">
    <property type="entry name" value="Phosphoglycerate mutase-like"/>
    <property type="match status" value="1"/>
</dbReference>
<accession>A0A059KGK5</accession>
<dbReference type="Proteomes" id="UP000026714">
    <property type="component" value="Unassembled WGS sequence"/>
</dbReference>
<organism evidence="1 2">
    <name type="scientific">Sphaerotilus natans subsp. natans DSM 6575</name>
    <dbReference type="NCBI Taxonomy" id="1286631"/>
    <lineage>
        <taxon>Bacteria</taxon>
        <taxon>Pseudomonadati</taxon>
        <taxon>Pseudomonadota</taxon>
        <taxon>Betaproteobacteria</taxon>
        <taxon>Burkholderiales</taxon>
        <taxon>Sphaerotilaceae</taxon>
        <taxon>Sphaerotilus</taxon>
    </lineage>
</organism>
<dbReference type="STRING" id="34103.SAMN05421778_11126"/>
<gene>
    <name evidence="1" type="ORF">X805_38510</name>
</gene>
<name>A0A059KGK5_9BURK</name>
<dbReference type="RefSeq" id="WP_037485577.1">
    <property type="nucleotide sequence ID" value="NZ_AZRA01000127.1"/>
</dbReference>
<dbReference type="InterPro" id="IPR013078">
    <property type="entry name" value="His_Pase_superF_clade-1"/>
</dbReference>
<comment type="caution">
    <text evidence="1">The sequence shown here is derived from an EMBL/GenBank/DDBJ whole genome shotgun (WGS) entry which is preliminary data.</text>
</comment>
<dbReference type="AlphaFoldDB" id="A0A059KGK5"/>